<sequence>MERIGLDRTVPKQDRIENTARPSPVDLIRGKPARALCCIANSEGHATAPGAEAATRGWRAGVGVDGDLLRCWRRGALLLRRRSLLSCRFASLRADRAAARAYRARSRLELITGEGASWRREWIPLRRQYHRWLGKPLFILFLRNDYNFLLTASLQPASHPQPTQPQRRPSAASTHRPQSSATLAMADHSKMRRQGASSSGHGTGIRQEWKVRADVRADVQKYRNHRKNLPLIAARLREEQEANMEGYAYRNNKANLALMRASAEWAGLIVFFPGMPGCAKSIICEEVLKLPPGLVNSRPLYFPMKDLTEESYWQIFSEELKKNSSRIFLADINSPSAIKEMCQTSHTAGVPVIIDSEGTISNPYSIEALAVFMFRALGNYLGNMDAASSAVYVLLRFYHLYEGHSRRKFETDLYDTFGSLVKMPLLKAERDPLPDVVQHVLEEGIGLFVLHEKKHRSVTPSEGAYAQDWSQWVEKLDMILVENASHLNSIQVPLDLSMKAVMDQLKVVIKAREKNQVQS</sequence>
<evidence type="ECO:0000256" key="1">
    <source>
        <dbReference type="SAM" id="MobiDB-lite"/>
    </source>
</evidence>
<dbReference type="AlphaFoldDB" id="A0A5J9SZR6"/>
<feature type="non-terminal residue" evidence="2">
    <location>
        <position position="1"/>
    </location>
</feature>
<feature type="region of interest" description="Disordered" evidence="1">
    <location>
        <begin position="156"/>
        <end position="207"/>
    </location>
</feature>
<comment type="caution">
    <text evidence="2">The sequence shown here is derived from an EMBL/GenBank/DDBJ whole genome shotgun (WGS) entry which is preliminary data.</text>
</comment>
<gene>
    <name evidence="2" type="ORF">EJB05_47604</name>
</gene>
<accession>A0A5J9SZR6</accession>
<dbReference type="PANTHER" id="PTHR35460:SF1">
    <property type="entry name" value="TRNA LIGASE 1"/>
    <property type="match status" value="1"/>
</dbReference>
<dbReference type="OrthoDB" id="1912039at2759"/>
<dbReference type="GO" id="GO:0006388">
    <property type="term" value="P:tRNA splicing, via endonucleolytic cleavage and ligation"/>
    <property type="evidence" value="ECO:0007669"/>
    <property type="project" value="InterPro"/>
</dbReference>
<name>A0A5J9SZR6_9POAL</name>
<evidence type="ECO:0000313" key="3">
    <source>
        <dbReference type="Proteomes" id="UP000324897"/>
    </source>
</evidence>
<feature type="compositionally biased region" description="Basic and acidic residues" evidence="1">
    <location>
        <begin position="1"/>
        <end position="18"/>
    </location>
</feature>
<protein>
    <submittedName>
        <fullName evidence="2">Uncharacterized protein</fullName>
    </submittedName>
</protein>
<evidence type="ECO:0000313" key="2">
    <source>
        <dbReference type="EMBL" id="TVU04493.1"/>
    </source>
</evidence>
<dbReference type="PANTHER" id="PTHR35460">
    <property type="entry name" value="TRNA LIGASE 1"/>
    <property type="match status" value="1"/>
</dbReference>
<dbReference type="InterPro" id="IPR038837">
    <property type="entry name" value="tRNA_ligase_1"/>
</dbReference>
<dbReference type="Gramene" id="TVU04493">
    <property type="protein sequence ID" value="TVU04493"/>
    <property type="gene ID" value="EJB05_47604"/>
</dbReference>
<feature type="compositionally biased region" description="Polar residues" evidence="1">
    <location>
        <begin position="156"/>
        <end position="182"/>
    </location>
</feature>
<feature type="region of interest" description="Disordered" evidence="1">
    <location>
        <begin position="1"/>
        <end position="21"/>
    </location>
</feature>
<reference evidence="2 3" key="1">
    <citation type="journal article" date="2019" name="Sci. Rep.">
        <title>A high-quality genome of Eragrostis curvula grass provides insights into Poaceae evolution and supports new strategies to enhance forage quality.</title>
        <authorList>
            <person name="Carballo J."/>
            <person name="Santos B.A.C.M."/>
            <person name="Zappacosta D."/>
            <person name="Garbus I."/>
            <person name="Selva J.P."/>
            <person name="Gallo C.A."/>
            <person name="Diaz A."/>
            <person name="Albertini E."/>
            <person name="Caccamo M."/>
            <person name="Echenique V."/>
        </authorList>
    </citation>
    <scope>NUCLEOTIDE SEQUENCE [LARGE SCALE GENOMIC DNA]</scope>
    <source>
        <strain evidence="3">cv. Victoria</strain>
        <tissue evidence="2">Leaf</tissue>
    </source>
</reference>
<dbReference type="Proteomes" id="UP000324897">
    <property type="component" value="Unassembled WGS sequence"/>
</dbReference>
<proteinExistence type="predicted"/>
<organism evidence="2 3">
    <name type="scientific">Eragrostis curvula</name>
    <name type="common">weeping love grass</name>
    <dbReference type="NCBI Taxonomy" id="38414"/>
    <lineage>
        <taxon>Eukaryota</taxon>
        <taxon>Viridiplantae</taxon>
        <taxon>Streptophyta</taxon>
        <taxon>Embryophyta</taxon>
        <taxon>Tracheophyta</taxon>
        <taxon>Spermatophyta</taxon>
        <taxon>Magnoliopsida</taxon>
        <taxon>Liliopsida</taxon>
        <taxon>Poales</taxon>
        <taxon>Poaceae</taxon>
        <taxon>PACMAD clade</taxon>
        <taxon>Chloridoideae</taxon>
        <taxon>Eragrostideae</taxon>
        <taxon>Eragrostidinae</taxon>
        <taxon>Eragrostis</taxon>
    </lineage>
</organism>
<keyword evidence="3" id="KW-1185">Reference proteome</keyword>
<dbReference type="GO" id="GO:0003972">
    <property type="term" value="F:RNA ligase (ATP) activity"/>
    <property type="evidence" value="ECO:0007669"/>
    <property type="project" value="InterPro"/>
</dbReference>
<dbReference type="EMBL" id="RWGY01000051">
    <property type="protein sequence ID" value="TVU04493.1"/>
    <property type="molecule type" value="Genomic_DNA"/>
</dbReference>